<evidence type="ECO:0000256" key="2">
    <source>
        <dbReference type="ARBA" id="ARBA00022475"/>
    </source>
</evidence>
<feature type="domain" description="Guanylate cyclase" evidence="8">
    <location>
        <begin position="557"/>
        <end position="684"/>
    </location>
</feature>
<dbReference type="SUPFAM" id="SSF158472">
    <property type="entry name" value="HAMP domain-like"/>
    <property type="match status" value="1"/>
</dbReference>
<evidence type="ECO:0000256" key="1">
    <source>
        <dbReference type="ARBA" id="ARBA00004651"/>
    </source>
</evidence>
<feature type="transmembrane region" description="Helical" evidence="7">
    <location>
        <begin position="445"/>
        <end position="463"/>
    </location>
</feature>
<evidence type="ECO:0000259" key="8">
    <source>
        <dbReference type="PROSITE" id="PS50125"/>
    </source>
</evidence>
<comment type="subcellular location">
    <subcellularLocation>
        <location evidence="1">Cell membrane</location>
        <topology evidence="1">Multi-pass membrane protein</topology>
    </subcellularLocation>
</comment>
<evidence type="ECO:0000256" key="4">
    <source>
        <dbReference type="ARBA" id="ARBA00022989"/>
    </source>
</evidence>
<dbReference type="Pfam" id="PF02743">
    <property type="entry name" value="dCache_1"/>
    <property type="match status" value="1"/>
</dbReference>
<dbReference type="Gene3D" id="1.10.8.500">
    <property type="entry name" value="HAMP domain in histidine kinase"/>
    <property type="match status" value="1"/>
</dbReference>
<dbReference type="InterPro" id="IPR033479">
    <property type="entry name" value="dCache_1"/>
</dbReference>
<keyword evidence="11" id="KW-1185">Reference proteome</keyword>
<evidence type="ECO:0000259" key="9">
    <source>
        <dbReference type="PROSITE" id="PS50885"/>
    </source>
</evidence>
<keyword evidence="2" id="KW-1003">Cell membrane</keyword>
<dbReference type="Pfam" id="PF00672">
    <property type="entry name" value="HAMP"/>
    <property type="match status" value="1"/>
</dbReference>
<dbReference type="InterPro" id="IPR003660">
    <property type="entry name" value="HAMP_dom"/>
</dbReference>
<evidence type="ECO:0000256" key="7">
    <source>
        <dbReference type="SAM" id="Phobius"/>
    </source>
</evidence>
<keyword evidence="5 7" id="KW-0472">Membrane</keyword>
<dbReference type="CDD" id="cd06225">
    <property type="entry name" value="HAMP"/>
    <property type="match status" value="1"/>
</dbReference>
<feature type="transmembrane region" description="Helical" evidence="7">
    <location>
        <begin position="42"/>
        <end position="62"/>
    </location>
</feature>
<dbReference type="EMBL" id="OY726397">
    <property type="protein sequence ID" value="CAJ1503220.1"/>
    <property type="molecule type" value="Genomic_DNA"/>
</dbReference>
<dbReference type="Gene3D" id="3.30.450.20">
    <property type="entry name" value="PAS domain"/>
    <property type="match status" value="1"/>
</dbReference>
<sequence>MTAVEPVATAHANSAAENSSVPKAPRRWRGRRLSRISIQSKLLVMLLLTSVLSAAVVGIIGYRSGQSSLRAAAFDRLVEIRETSIRMTETQSQELTDSLVIYTRGSTAVNAMRDFKRGFAELNDETITPAQQRAIVDYYTGEFKPRVDAITGQDLDVANVLPESNAQRYLQAHYTAPFDTETYSLEVDDARDGSAWSATSARYQDFFREIVTRFEYDDALLIDLDGTVVYSAYRGVDLGSNIINGPYRDVHLAQAFDNVISSHNVDFVTVTDFDQYLPSYNKPVAWLMSPIGDGGRIEGVLALQFPIEKLNRTMTADRQWESVGMGKTGEVFLVGPDDLMRTDSRLFLEDPELYQERVVANGTPSHVAERAIEAGGTTLIQPVSGEAVDRARRGESGTTLQRDYLGHDTLMAYGPVDMPGVQWTIVATVDTDEAFAPVQRFTRNLVLSTVGIIFLVCLASMWLSRMFVRPIRKLEAGAQRISAGDLDTTLPVTSGDEFGDLTVAFNDMSRNLRVKEDLINQQRAENDRLLLSLMPAKVIDRYRSGDEVVAQDHQDVTVVFADIVGLDELSTKLDSKELLGAVNQLFRQFDAAAENIGVERVRTMRSGYLASCGLNVPRLDNIGRTLDFAVEMHQIIERFNTQTGYRLALRAGIDTGSVTSGLVGRTHVIYDMWGSAVNLAYQAQSGPAQPGIYVTAAVYDVMRDTRRFEEVGDLGGNGAADGQTGGGTIWRLAELS</sequence>
<protein>
    <submittedName>
        <fullName evidence="10">Adenylate/guanylate cyclase domain-containing protein</fullName>
    </submittedName>
</protein>
<dbReference type="RefSeq" id="WP_308482516.1">
    <property type="nucleotide sequence ID" value="NZ_OY726397.1"/>
</dbReference>
<dbReference type="PROSITE" id="PS50885">
    <property type="entry name" value="HAMP"/>
    <property type="match status" value="1"/>
</dbReference>
<dbReference type="PANTHER" id="PTHR45655:SF13">
    <property type="entry name" value="SOLUBLE GUANYLATE CYCLASE GCY-32-RELATED"/>
    <property type="match status" value="1"/>
</dbReference>
<reference evidence="10 11" key="1">
    <citation type="submission" date="2023-08" db="EMBL/GenBank/DDBJ databases">
        <authorList>
            <person name="Folkvardsen B D."/>
            <person name="Norman A."/>
        </authorList>
    </citation>
    <scope>NUCLEOTIDE SEQUENCE [LARGE SCALE GENOMIC DNA]</scope>
    <source>
        <strain evidence="10 11">Mu0053</strain>
    </source>
</reference>
<dbReference type="InterPro" id="IPR001054">
    <property type="entry name" value="A/G_cyclase"/>
</dbReference>
<dbReference type="CDD" id="cd07302">
    <property type="entry name" value="CHD"/>
    <property type="match status" value="1"/>
</dbReference>
<dbReference type="SMART" id="SM00304">
    <property type="entry name" value="HAMP"/>
    <property type="match status" value="1"/>
</dbReference>
<gene>
    <name evidence="10" type="ORF">MU0053_002382</name>
</gene>
<feature type="compositionally biased region" description="Polar residues" evidence="6">
    <location>
        <begin position="11"/>
        <end position="21"/>
    </location>
</feature>
<keyword evidence="4 7" id="KW-1133">Transmembrane helix</keyword>
<dbReference type="PANTHER" id="PTHR45655">
    <property type="entry name" value="GUANYLATE CYCLASE SOLUBLE SUBUNIT BETA-2"/>
    <property type="match status" value="1"/>
</dbReference>
<dbReference type="InterPro" id="IPR029787">
    <property type="entry name" value="Nucleotide_cyclase"/>
</dbReference>
<accession>A0ABM9LQW1</accession>
<evidence type="ECO:0000313" key="10">
    <source>
        <dbReference type="EMBL" id="CAJ1503220.1"/>
    </source>
</evidence>
<evidence type="ECO:0000256" key="5">
    <source>
        <dbReference type="ARBA" id="ARBA00023136"/>
    </source>
</evidence>
<dbReference type="SMART" id="SM00044">
    <property type="entry name" value="CYCc"/>
    <property type="match status" value="1"/>
</dbReference>
<evidence type="ECO:0000256" key="3">
    <source>
        <dbReference type="ARBA" id="ARBA00022692"/>
    </source>
</evidence>
<name>A0ABM9LQW1_9MYCO</name>
<dbReference type="PROSITE" id="PS50125">
    <property type="entry name" value="GUANYLATE_CYCLASE_2"/>
    <property type="match status" value="1"/>
</dbReference>
<feature type="domain" description="HAMP" evidence="9">
    <location>
        <begin position="465"/>
        <end position="517"/>
    </location>
</feature>
<keyword evidence="3 7" id="KW-0812">Transmembrane</keyword>
<dbReference type="Proteomes" id="UP001190465">
    <property type="component" value="Chromosome"/>
</dbReference>
<evidence type="ECO:0000256" key="6">
    <source>
        <dbReference type="SAM" id="MobiDB-lite"/>
    </source>
</evidence>
<dbReference type="SUPFAM" id="SSF55073">
    <property type="entry name" value="Nucleotide cyclase"/>
    <property type="match status" value="1"/>
</dbReference>
<organism evidence="10 11">
    <name type="scientific">[Mycobacterium] burgundiense</name>
    <dbReference type="NCBI Taxonomy" id="3064286"/>
    <lineage>
        <taxon>Bacteria</taxon>
        <taxon>Bacillati</taxon>
        <taxon>Actinomycetota</taxon>
        <taxon>Actinomycetes</taxon>
        <taxon>Mycobacteriales</taxon>
        <taxon>Mycobacteriaceae</taxon>
        <taxon>Mycolicibacterium</taxon>
    </lineage>
</organism>
<evidence type="ECO:0000313" key="11">
    <source>
        <dbReference type="Proteomes" id="UP001190465"/>
    </source>
</evidence>
<proteinExistence type="predicted"/>
<dbReference type="Gene3D" id="3.30.70.1230">
    <property type="entry name" value="Nucleotide cyclase"/>
    <property type="match status" value="1"/>
</dbReference>
<feature type="region of interest" description="Disordered" evidence="6">
    <location>
        <begin position="1"/>
        <end position="26"/>
    </location>
</feature>
<dbReference type="Pfam" id="PF00211">
    <property type="entry name" value="Guanylate_cyc"/>
    <property type="match status" value="1"/>
</dbReference>